<sequence>MLVIVDHMRSHVIQLGTLASDEVTDVGSIFVIIQEYISFYRTPIYMNFAKGFNCILAEGLAGLTAPRYRIPPLGMPWNAGLRTESKTMIHAHLKGLRDAVTTKDDEKVFIKHVSNAVLYNVPFSLASPLPFHMLPGSSATHSMDAGTSFCFLSSRDLAESEYTIIPLGHHDPLGYKYAFFTEVQDPVFVDLRVGVVSKLFWDSPKRIWNPQSPPLGHGEIAAGGAVGAIGAVIGAKLPA</sequence>
<dbReference type="EMBL" id="JARKIF010000004">
    <property type="protein sequence ID" value="KAJ7641664.1"/>
    <property type="molecule type" value="Genomic_DNA"/>
</dbReference>
<accession>A0AAD7C870</accession>
<protein>
    <submittedName>
        <fullName evidence="1">Uncharacterized protein</fullName>
    </submittedName>
</protein>
<evidence type="ECO:0000313" key="1">
    <source>
        <dbReference type="EMBL" id="KAJ7641664.1"/>
    </source>
</evidence>
<dbReference type="AlphaFoldDB" id="A0AAD7C870"/>
<dbReference type="Proteomes" id="UP001221142">
    <property type="component" value="Unassembled WGS sequence"/>
</dbReference>
<comment type="caution">
    <text evidence="1">The sequence shown here is derived from an EMBL/GenBank/DDBJ whole genome shotgun (WGS) entry which is preliminary data.</text>
</comment>
<gene>
    <name evidence="1" type="ORF">FB45DRAFT_1125641</name>
</gene>
<keyword evidence="2" id="KW-1185">Reference proteome</keyword>
<evidence type="ECO:0000313" key="2">
    <source>
        <dbReference type="Proteomes" id="UP001221142"/>
    </source>
</evidence>
<name>A0AAD7C870_9AGAR</name>
<proteinExistence type="predicted"/>
<reference evidence="1" key="1">
    <citation type="submission" date="2023-03" db="EMBL/GenBank/DDBJ databases">
        <title>Massive genome expansion in bonnet fungi (Mycena s.s.) driven by repeated elements and novel gene families across ecological guilds.</title>
        <authorList>
            <consortium name="Lawrence Berkeley National Laboratory"/>
            <person name="Harder C.B."/>
            <person name="Miyauchi S."/>
            <person name="Viragh M."/>
            <person name="Kuo A."/>
            <person name="Thoen E."/>
            <person name="Andreopoulos B."/>
            <person name="Lu D."/>
            <person name="Skrede I."/>
            <person name="Drula E."/>
            <person name="Henrissat B."/>
            <person name="Morin E."/>
            <person name="Kohler A."/>
            <person name="Barry K."/>
            <person name="LaButti K."/>
            <person name="Morin E."/>
            <person name="Salamov A."/>
            <person name="Lipzen A."/>
            <person name="Mereny Z."/>
            <person name="Hegedus B."/>
            <person name="Baldrian P."/>
            <person name="Stursova M."/>
            <person name="Weitz H."/>
            <person name="Taylor A."/>
            <person name="Grigoriev I.V."/>
            <person name="Nagy L.G."/>
            <person name="Martin F."/>
            <person name="Kauserud H."/>
        </authorList>
    </citation>
    <scope>NUCLEOTIDE SEQUENCE</scope>
    <source>
        <strain evidence="1">9284</strain>
    </source>
</reference>
<organism evidence="1 2">
    <name type="scientific">Roridomyces roridus</name>
    <dbReference type="NCBI Taxonomy" id="1738132"/>
    <lineage>
        <taxon>Eukaryota</taxon>
        <taxon>Fungi</taxon>
        <taxon>Dikarya</taxon>
        <taxon>Basidiomycota</taxon>
        <taxon>Agaricomycotina</taxon>
        <taxon>Agaricomycetes</taxon>
        <taxon>Agaricomycetidae</taxon>
        <taxon>Agaricales</taxon>
        <taxon>Marasmiineae</taxon>
        <taxon>Mycenaceae</taxon>
        <taxon>Roridomyces</taxon>
    </lineage>
</organism>